<dbReference type="InterPro" id="IPR002156">
    <property type="entry name" value="RNaseH_domain"/>
</dbReference>
<dbReference type="InterPro" id="IPR036397">
    <property type="entry name" value="RNaseH_sf"/>
</dbReference>
<name>A0A2M7B840_9BACT</name>
<dbReference type="GO" id="GO:0004523">
    <property type="term" value="F:RNA-DNA hybrid ribonuclease activity"/>
    <property type="evidence" value="ECO:0007669"/>
    <property type="project" value="InterPro"/>
</dbReference>
<dbReference type="InterPro" id="IPR012337">
    <property type="entry name" value="RNaseH-like_sf"/>
</dbReference>
<protein>
    <recommendedName>
        <fullName evidence="1">RNase H type-1 domain-containing protein</fullName>
    </recommendedName>
</protein>
<dbReference type="EMBL" id="PEVH01000021">
    <property type="protein sequence ID" value="PIU99271.1"/>
    <property type="molecule type" value="Genomic_DNA"/>
</dbReference>
<dbReference type="SUPFAM" id="SSF53098">
    <property type="entry name" value="Ribonuclease H-like"/>
    <property type="match status" value="1"/>
</dbReference>
<dbReference type="Gene3D" id="3.30.420.10">
    <property type="entry name" value="Ribonuclease H-like superfamily/Ribonuclease H"/>
    <property type="match status" value="1"/>
</dbReference>
<proteinExistence type="predicted"/>
<dbReference type="GO" id="GO:0003676">
    <property type="term" value="F:nucleic acid binding"/>
    <property type="evidence" value="ECO:0007669"/>
    <property type="project" value="InterPro"/>
</dbReference>
<dbReference type="Proteomes" id="UP000230131">
    <property type="component" value="Unassembled WGS sequence"/>
</dbReference>
<gene>
    <name evidence="2" type="ORF">COS59_00630</name>
</gene>
<dbReference type="AlphaFoldDB" id="A0A2M7B840"/>
<organism evidence="2 3">
    <name type="scientific">Candidatus Wolfebacteria bacterium CG03_land_8_20_14_0_80_36_15</name>
    <dbReference type="NCBI Taxonomy" id="1975067"/>
    <lineage>
        <taxon>Bacteria</taxon>
        <taxon>Candidatus Wolfeibacteriota</taxon>
    </lineage>
</organism>
<comment type="caution">
    <text evidence="2">The sequence shown here is derived from an EMBL/GenBank/DDBJ whole genome shotgun (WGS) entry which is preliminary data.</text>
</comment>
<dbReference type="PANTHER" id="PTHR46387:SF2">
    <property type="entry name" value="RIBONUCLEASE HI"/>
    <property type="match status" value="1"/>
</dbReference>
<sequence>MDKKIIAYCDGGARGNPGPAAIGVAADLRGFTPLDKLSNGASADSRGIKEYSEYIGRGTNNEAEYQAILFALKKIKHLIGNEKAKKSTIEIKSDSELVVNQLNGENKIKEKNLQQLFITIWNLKQDFKKVNFNYISREENKEADRLVNRELDSQKGLF</sequence>
<feature type="domain" description="RNase H type-1" evidence="1">
    <location>
        <begin position="1"/>
        <end position="152"/>
    </location>
</feature>
<evidence type="ECO:0000259" key="1">
    <source>
        <dbReference type="PROSITE" id="PS50879"/>
    </source>
</evidence>
<dbReference type="PANTHER" id="PTHR46387">
    <property type="entry name" value="POLYNUCLEOTIDYL TRANSFERASE, RIBONUCLEASE H-LIKE SUPERFAMILY PROTEIN"/>
    <property type="match status" value="1"/>
</dbReference>
<reference evidence="3" key="1">
    <citation type="submission" date="2017-09" db="EMBL/GenBank/DDBJ databases">
        <title>Depth-based differentiation of microbial function through sediment-hosted aquifers and enrichment of novel symbionts in the deep terrestrial subsurface.</title>
        <authorList>
            <person name="Probst A.J."/>
            <person name="Ladd B."/>
            <person name="Jarett J.K."/>
            <person name="Geller-Mcgrath D.E."/>
            <person name="Sieber C.M.K."/>
            <person name="Emerson J.B."/>
            <person name="Anantharaman K."/>
            <person name="Thomas B.C."/>
            <person name="Malmstrom R."/>
            <person name="Stieglmeier M."/>
            <person name="Klingl A."/>
            <person name="Woyke T."/>
            <person name="Ryan C.M."/>
            <person name="Banfield J.F."/>
        </authorList>
    </citation>
    <scope>NUCLEOTIDE SEQUENCE [LARGE SCALE GENOMIC DNA]</scope>
</reference>
<dbReference type="Pfam" id="PF13456">
    <property type="entry name" value="RVT_3"/>
    <property type="match status" value="1"/>
</dbReference>
<dbReference type="PROSITE" id="PS50879">
    <property type="entry name" value="RNASE_H_1"/>
    <property type="match status" value="1"/>
</dbReference>
<accession>A0A2M7B840</accession>
<evidence type="ECO:0000313" key="3">
    <source>
        <dbReference type="Proteomes" id="UP000230131"/>
    </source>
</evidence>
<dbReference type="CDD" id="cd09279">
    <property type="entry name" value="RNase_HI_like"/>
    <property type="match status" value="1"/>
</dbReference>
<evidence type="ECO:0000313" key="2">
    <source>
        <dbReference type="EMBL" id="PIU99271.1"/>
    </source>
</evidence>